<dbReference type="Proteomes" id="UP000037274">
    <property type="component" value="Unassembled WGS sequence"/>
</dbReference>
<accession>A0ABR5I576</accession>
<keyword evidence="1" id="KW-0175">Coiled coil</keyword>
<dbReference type="SUPFAM" id="SSF52540">
    <property type="entry name" value="P-loop containing nucleoside triphosphate hydrolases"/>
    <property type="match status" value="1"/>
</dbReference>
<reference evidence="3 4" key="1">
    <citation type="submission" date="2015-06" db="EMBL/GenBank/DDBJ databases">
        <title>Draft genome sequence of Streptomyces leeuwenhoekii C58, which produces the novel lasso peptide, chaxapeptin.</title>
        <authorList>
            <person name="Yi Y."/>
            <person name="Hai D."/>
            <person name="Jaspars M."/>
            <person name="Sheng H."/>
            <person name="Rateb M.E."/>
            <person name="Bull A."/>
            <person name="Goodfellow M."/>
            <person name="Asenjo J.A."/>
            <person name="Ebel R."/>
        </authorList>
    </citation>
    <scope>NUCLEOTIDE SEQUENCE [LARGE SCALE GENOMIC DNA]</scope>
    <source>
        <strain evidence="3 4">C58</strain>
    </source>
</reference>
<comment type="caution">
    <text evidence="3">The sequence shown here is derived from an EMBL/GenBank/DDBJ whole genome shotgun (WGS) entry which is preliminary data.</text>
</comment>
<dbReference type="InterPro" id="IPR038729">
    <property type="entry name" value="Rad50/SbcC_AAA"/>
</dbReference>
<dbReference type="RefSeq" id="WP_048571795.1">
    <property type="nucleotide sequence ID" value="NZ_LFEH01000004.1"/>
</dbReference>
<dbReference type="Pfam" id="PF13476">
    <property type="entry name" value="AAA_23"/>
    <property type="match status" value="1"/>
</dbReference>
<dbReference type="EMBL" id="LFEH01000004">
    <property type="protein sequence ID" value="KMS81717.1"/>
    <property type="molecule type" value="Genomic_DNA"/>
</dbReference>
<evidence type="ECO:0000256" key="1">
    <source>
        <dbReference type="SAM" id="Coils"/>
    </source>
</evidence>
<organism evidence="3 4">
    <name type="scientific">Streptomyces leeuwenhoekii</name>
    <dbReference type="NCBI Taxonomy" id="1437453"/>
    <lineage>
        <taxon>Bacteria</taxon>
        <taxon>Bacillati</taxon>
        <taxon>Actinomycetota</taxon>
        <taxon>Actinomycetes</taxon>
        <taxon>Kitasatosporales</taxon>
        <taxon>Streptomycetaceae</taxon>
        <taxon>Streptomyces</taxon>
    </lineage>
</organism>
<name>A0ABR5I576_STRLW</name>
<protein>
    <recommendedName>
        <fullName evidence="2">Rad50/SbcC-type AAA domain-containing protein</fullName>
    </recommendedName>
</protein>
<evidence type="ECO:0000313" key="4">
    <source>
        <dbReference type="Proteomes" id="UP000037274"/>
    </source>
</evidence>
<feature type="coiled-coil region" evidence="1">
    <location>
        <begin position="407"/>
        <end position="470"/>
    </location>
</feature>
<gene>
    <name evidence="3" type="ORF">ACH49_01725</name>
</gene>
<dbReference type="Gene3D" id="3.40.50.300">
    <property type="entry name" value="P-loop containing nucleotide triphosphate hydrolases"/>
    <property type="match status" value="2"/>
</dbReference>
<sequence>MPATMQILGWKSNGLRCPDHEIDLQRSEEAPHGVSLIQMPNGTGKTTTLNLLRAALSGAASSWGGMEVMKYRKIEGDQSHGTFEVRLKLGLERVTIIMNFDFESSRIHYKTTRGEGQVDGFEPPYEFRRFFSPAFVEAFVFDGELAERLLDEKHLRAEQIVEDLFQIGTLKKLEQKVTEHWDKLTKNSATDQRGLTRRRNKLEKLSKRLDSCKAEKERLELKRDETANRLKQQHAAYEQEINKEKHRAEELKTREETAMSLKRQVREEALDILDSMRSPNVLSPVFARKLHDLKVGLDRVKLPESAAREFFTELAEEELCICGRPIDEHIRVAIRSRAEQYLGSDDVTLLNSMKTAIQDAVGNNHESAEEELRSKLQSLGDVMEDERSARNEVDLLQRAAAQDDPAVREASEEIKRLEATLSSIEHSLEKFVNGDTSENTHDVNVLLERVQEAEEDVAEITKTMTLKRKRDVLRKILRDAHQAARKGILDEVRDAANQRIIELMPHNDIRIMRIEKCLVLDGKEGGSVGENLSVAYAFLASLFNRSEHQLPFIVDSPANPIDLANRSRIGPLIPQLTRQFIAFTISSEREQFVPNLQQACGDEVQFITLFRKVDERLIKDARATPNHAETFDGIVVHGEAFFNAFQVQSEETV</sequence>
<dbReference type="InterPro" id="IPR027417">
    <property type="entry name" value="P-loop_NTPase"/>
</dbReference>
<feature type="domain" description="Rad50/SbcC-type AAA" evidence="2">
    <location>
        <begin position="20"/>
        <end position="262"/>
    </location>
</feature>
<evidence type="ECO:0000313" key="3">
    <source>
        <dbReference type="EMBL" id="KMS81717.1"/>
    </source>
</evidence>
<proteinExistence type="predicted"/>
<evidence type="ECO:0000259" key="2">
    <source>
        <dbReference type="Pfam" id="PF13476"/>
    </source>
</evidence>
<feature type="coiled-coil region" evidence="1">
    <location>
        <begin position="195"/>
        <end position="268"/>
    </location>
</feature>
<keyword evidence="4" id="KW-1185">Reference proteome</keyword>